<accession>A0A5C5G592</accession>
<protein>
    <submittedName>
        <fullName evidence="2">Uncharacterized protein</fullName>
    </submittedName>
</protein>
<dbReference type="EMBL" id="SOZI01000010">
    <property type="protein sequence ID" value="TNY23514.1"/>
    <property type="molecule type" value="Genomic_DNA"/>
</dbReference>
<evidence type="ECO:0000256" key="1">
    <source>
        <dbReference type="SAM" id="MobiDB-lite"/>
    </source>
</evidence>
<keyword evidence="3" id="KW-1185">Reference proteome</keyword>
<reference evidence="2 3" key="1">
    <citation type="submission" date="2019-03" db="EMBL/GenBank/DDBJ databases">
        <title>Rhodosporidium diobovatum UCD-FST 08-225 genome sequencing, assembly, and annotation.</title>
        <authorList>
            <person name="Fakankun I.U."/>
            <person name="Fristensky B."/>
            <person name="Levin D.B."/>
        </authorList>
    </citation>
    <scope>NUCLEOTIDE SEQUENCE [LARGE SCALE GENOMIC DNA]</scope>
    <source>
        <strain evidence="2 3">UCD-FST 08-225</strain>
    </source>
</reference>
<feature type="region of interest" description="Disordered" evidence="1">
    <location>
        <begin position="95"/>
        <end position="129"/>
    </location>
</feature>
<feature type="compositionally biased region" description="Polar residues" evidence="1">
    <location>
        <begin position="198"/>
        <end position="207"/>
    </location>
</feature>
<feature type="region of interest" description="Disordered" evidence="1">
    <location>
        <begin position="163"/>
        <end position="207"/>
    </location>
</feature>
<dbReference type="Proteomes" id="UP000311382">
    <property type="component" value="Unassembled WGS sequence"/>
</dbReference>
<gene>
    <name evidence="2" type="ORF">DMC30DRAFT_8248</name>
</gene>
<sequence length="207" mass="23073">MSDALRGARRCGALSHALRPLASLPRMRRCCGQVPIPPLAYNRSAVLAVHPLRLAHAAPLDIGRRRRTCRRRAVLWRVRRSGGRMSQRAERRIGLRRRGRRRAGQRRWRRVGRDRGAGPRRRREGRRGPLGGCGRCGRCSFRYMRAGTSGWVPQSVRRSGAAELARGARPEQREGRLASAGGTCNRTGSQRARAGQGKTVTLTLSSE</sequence>
<name>A0A5C5G592_9BASI</name>
<organism evidence="2 3">
    <name type="scientific">Rhodotorula diobovata</name>
    <dbReference type="NCBI Taxonomy" id="5288"/>
    <lineage>
        <taxon>Eukaryota</taxon>
        <taxon>Fungi</taxon>
        <taxon>Dikarya</taxon>
        <taxon>Basidiomycota</taxon>
        <taxon>Pucciniomycotina</taxon>
        <taxon>Microbotryomycetes</taxon>
        <taxon>Sporidiobolales</taxon>
        <taxon>Sporidiobolaceae</taxon>
        <taxon>Rhodotorula</taxon>
    </lineage>
</organism>
<feature type="compositionally biased region" description="Basic and acidic residues" evidence="1">
    <location>
        <begin position="166"/>
        <end position="176"/>
    </location>
</feature>
<proteinExistence type="predicted"/>
<comment type="caution">
    <text evidence="2">The sequence shown here is derived from an EMBL/GenBank/DDBJ whole genome shotgun (WGS) entry which is preliminary data.</text>
</comment>
<evidence type="ECO:0000313" key="2">
    <source>
        <dbReference type="EMBL" id="TNY23514.1"/>
    </source>
</evidence>
<evidence type="ECO:0000313" key="3">
    <source>
        <dbReference type="Proteomes" id="UP000311382"/>
    </source>
</evidence>
<feature type="compositionally biased region" description="Basic residues" evidence="1">
    <location>
        <begin position="95"/>
        <end position="110"/>
    </location>
</feature>
<dbReference type="AlphaFoldDB" id="A0A5C5G592"/>